<name>A0A0F4GAB2_9PEZI</name>
<gene>
    <name evidence="2" type="ORF">TI39_contig4202g00052</name>
</gene>
<organism evidence="2 3">
    <name type="scientific">Zymoseptoria brevis</name>
    <dbReference type="NCBI Taxonomy" id="1047168"/>
    <lineage>
        <taxon>Eukaryota</taxon>
        <taxon>Fungi</taxon>
        <taxon>Dikarya</taxon>
        <taxon>Ascomycota</taxon>
        <taxon>Pezizomycotina</taxon>
        <taxon>Dothideomycetes</taxon>
        <taxon>Dothideomycetidae</taxon>
        <taxon>Mycosphaerellales</taxon>
        <taxon>Mycosphaerellaceae</taxon>
        <taxon>Zymoseptoria</taxon>
    </lineage>
</organism>
<dbReference type="Proteomes" id="UP000033647">
    <property type="component" value="Unassembled WGS sequence"/>
</dbReference>
<reference evidence="2 3" key="1">
    <citation type="submission" date="2015-03" db="EMBL/GenBank/DDBJ databases">
        <title>RNA-seq based gene annotation and comparative genomics of four Zymoseptoria species reveal species-specific pathogenicity related genes and transposable element activity.</title>
        <authorList>
            <person name="Grandaubert J."/>
            <person name="Bhattacharyya A."/>
            <person name="Stukenbrock E.H."/>
        </authorList>
    </citation>
    <scope>NUCLEOTIDE SEQUENCE [LARGE SCALE GENOMIC DNA]</scope>
    <source>
        <strain evidence="2 3">Zb18110</strain>
    </source>
</reference>
<comment type="caution">
    <text evidence="2">The sequence shown here is derived from an EMBL/GenBank/DDBJ whole genome shotgun (WGS) entry which is preliminary data.</text>
</comment>
<dbReference type="OrthoDB" id="10429884at2759"/>
<dbReference type="EMBL" id="LAFY01004161">
    <property type="protein sequence ID" value="KJX94333.1"/>
    <property type="molecule type" value="Genomic_DNA"/>
</dbReference>
<accession>A0A0F4GAB2</accession>
<proteinExistence type="predicted"/>
<evidence type="ECO:0000256" key="1">
    <source>
        <dbReference type="SAM" id="MobiDB-lite"/>
    </source>
</evidence>
<feature type="compositionally biased region" description="Acidic residues" evidence="1">
    <location>
        <begin position="329"/>
        <end position="359"/>
    </location>
</feature>
<keyword evidence="3" id="KW-1185">Reference proteome</keyword>
<dbReference type="AlphaFoldDB" id="A0A0F4GAB2"/>
<feature type="region of interest" description="Disordered" evidence="1">
    <location>
        <begin position="326"/>
        <end position="408"/>
    </location>
</feature>
<evidence type="ECO:0000313" key="2">
    <source>
        <dbReference type="EMBL" id="KJX94333.1"/>
    </source>
</evidence>
<feature type="compositionally biased region" description="Basic and acidic residues" evidence="1">
    <location>
        <begin position="371"/>
        <end position="397"/>
    </location>
</feature>
<sequence length="432" mass="47952">MTLQLFELALSSSFLLFSATSFNPLFIAINRLTKGGAHYRPTARSAEAIHLLKIRLLKTRASKMDTTDQSTATEDNEQAMSGAMDRVFDLPTEVVNHFFEGFVIPDMHIQVRRKRTFTNWADQYYVELLNADGWRDFLHLEATKTDIRARCKQVFRDAQNVKSISIIMDISRQAIDPRRRVPTSLLGTEAPTWLLRMMRRLVVLSPYTIQSVAAPDGKDTEIVTKQIRTTYQLYPPFTASAPKPGQNDHVLSIDWLTLHYEAAPDSDFAFATAATDDIEYALHHARVAQRGIATPHFPVVNAKGLYDLGLLFTEFAGPCAVAKEAVEQAVEEEEMERSDSEAEDDGEENFGEQDDDEDKEPAINGAVGQKTSREGDNLTGEEDAKKHGGSPEERSEAGGDAGAGAVQQDDVAAEDFVMIDGGSFSLGLRCRQ</sequence>
<evidence type="ECO:0000313" key="3">
    <source>
        <dbReference type="Proteomes" id="UP000033647"/>
    </source>
</evidence>
<protein>
    <submittedName>
        <fullName evidence="2">Uncharacterized protein</fullName>
    </submittedName>
</protein>